<dbReference type="Pfam" id="PF00534">
    <property type="entry name" value="Glycos_transf_1"/>
    <property type="match status" value="1"/>
</dbReference>
<feature type="domain" description="Glycosyl transferase family 1" evidence="2">
    <location>
        <begin position="182"/>
        <end position="341"/>
    </location>
</feature>
<organism evidence="3 4">
    <name type="scientific">Acinetobacter calcoaceticus ANC 3811</name>
    <dbReference type="NCBI Taxonomy" id="1217690"/>
    <lineage>
        <taxon>Bacteria</taxon>
        <taxon>Pseudomonadati</taxon>
        <taxon>Pseudomonadota</taxon>
        <taxon>Gammaproteobacteria</taxon>
        <taxon>Moraxellales</taxon>
        <taxon>Moraxellaceae</taxon>
        <taxon>Acinetobacter</taxon>
        <taxon>Acinetobacter calcoaceticus/baumannii complex</taxon>
    </lineage>
</organism>
<dbReference type="EMBL" id="APQJ01000012">
    <property type="protein sequence ID" value="EOQ61355.1"/>
    <property type="molecule type" value="Genomic_DNA"/>
</dbReference>
<dbReference type="PANTHER" id="PTHR46401:SF2">
    <property type="entry name" value="GLYCOSYLTRANSFERASE WBBK-RELATED"/>
    <property type="match status" value="1"/>
</dbReference>
<comment type="caution">
    <text evidence="3">The sequence shown here is derived from an EMBL/GenBank/DDBJ whole genome shotgun (WGS) entry which is preliminary data.</text>
</comment>
<dbReference type="AlphaFoldDB" id="R8XVT6"/>
<evidence type="ECO:0000259" key="2">
    <source>
        <dbReference type="Pfam" id="PF00534"/>
    </source>
</evidence>
<dbReference type="GO" id="GO:0016757">
    <property type="term" value="F:glycosyltransferase activity"/>
    <property type="evidence" value="ECO:0007669"/>
    <property type="project" value="InterPro"/>
</dbReference>
<proteinExistence type="predicted"/>
<dbReference type="HOGENOM" id="CLU_009583_36_1_6"/>
<keyword evidence="1" id="KW-0808">Transferase</keyword>
<sequence>MKIAHLTSAHPRFDTRIFVKQCCSLAKSYETYLVVADGKGDEVKNLVKILDVGKFNGRKNRMLNAPNAVFEKALALDAKIYHLHDPELIPIGLKLKKLGKKVFFDAHEDLPNQIMSKHYLNLVSKKIIAFLVKAYEKYACAKLDGIVAATPFIRDKFLKINKNTIDINNYPKLEEFSSIPTNALKGNQVCYIGGLADVRGIVEMVQAVNSTQSEAKLVLAGDFSDKNLEQSVMEMQGWEKVNFLGYVGRNEIKNTLASSVAGLVVLHPTRSYLDSLPVKMFEYMCAGIPVIASDFPLWRFIVNDAQCGICIDPLKPHEIAKAIDYFINNPDKARVLGEQGRAAVLEKYNWSIEENKLLNFYSSILDI</sequence>
<dbReference type="SUPFAM" id="SSF53756">
    <property type="entry name" value="UDP-Glycosyltransferase/glycogen phosphorylase"/>
    <property type="match status" value="1"/>
</dbReference>
<dbReference type="RefSeq" id="WP_016139662.1">
    <property type="nucleotide sequence ID" value="NZ_KB976986.1"/>
</dbReference>
<dbReference type="InterPro" id="IPR001296">
    <property type="entry name" value="Glyco_trans_1"/>
</dbReference>
<dbReference type="Proteomes" id="UP000014041">
    <property type="component" value="Unassembled WGS sequence"/>
</dbReference>
<dbReference type="Gene3D" id="3.40.50.2000">
    <property type="entry name" value="Glycogen Phosphorylase B"/>
    <property type="match status" value="2"/>
</dbReference>
<evidence type="ECO:0000256" key="1">
    <source>
        <dbReference type="ARBA" id="ARBA00022679"/>
    </source>
</evidence>
<dbReference type="PATRIC" id="fig|1217690.3.peg.2985"/>
<name>R8XVT6_ACICA</name>
<dbReference type="CDD" id="cd03794">
    <property type="entry name" value="GT4_WbuB-like"/>
    <property type="match status" value="1"/>
</dbReference>
<evidence type="ECO:0000313" key="4">
    <source>
        <dbReference type="Proteomes" id="UP000014041"/>
    </source>
</evidence>
<dbReference type="PANTHER" id="PTHR46401">
    <property type="entry name" value="GLYCOSYLTRANSFERASE WBBK-RELATED"/>
    <property type="match status" value="1"/>
</dbReference>
<reference evidence="3 4" key="1">
    <citation type="submission" date="2013-02" db="EMBL/GenBank/DDBJ databases">
        <title>The Genome Sequence of Acinetobacter sp. ANC 3811.</title>
        <authorList>
            <consortium name="The Broad Institute Genome Sequencing Platform"/>
            <consortium name="The Broad Institute Genome Sequencing Center for Infectious Disease"/>
            <person name="Cerqueira G."/>
            <person name="Feldgarden M."/>
            <person name="Courvalin P."/>
            <person name="Perichon B."/>
            <person name="Grillot-Courvalin C."/>
            <person name="Clermont D."/>
            <person name="Rocha E."/>
            <person name="Yoon E.-J."/>
            <person name="Nemec A."/>
            <person name="Walker B."/>
            <person name="Young S.K."/>
            <person name="Zeng Q."/>
            <person name="Gargeya S."/>
            <person name="Fitzgerald M."/>
            <person name="Haas B."/>
            <person name="Abouelleil A."/>
            <person name="Alvarado L."/>
            <person name="Arachchi H.M."/>
            <person name="Berlin A.M."/>
            <person name="Chapman S.B."/>
            <person name="Dewar J."/>
            <person name="Goldberg J."/>
            <person name="Griggs A."/>
            <person name="Gujja S."/>
            <person name="Hansen M."/>
            <person name="Howarth C."/>
            <person name="Imamovic A."/>
            <person name="Larimer J."/>
            <person name="McCowan C."/>
            <person name="Murphy C."/>
            <person name="Neiman D."/>
            <person name="Pearson M."/>
            <person name="Priest M."/>
            <person name="Roberts A."/>
            <person name="Saif S."/>
            <person name="Shea T."/>
            <person name="Sisk P."/>
            <person name="Sykes S."/>
            <person name="Wortman J."/>
            <person name="Nusbaum C."/>
            <person name="Birren B."/>
        </authorList>
    </citation>
    <scope>NUCLEOTIDE SEQUENCE [LARGE SCALE GENOMIC DNA]</scope>
    <source>
        <strain evidence="3 4">ANC 3811</strain>
    </source>
</reference>
<dbReference type="GO" id="GO:0009103">
    <property type="term" value="P:lipopolysaccharide biosynthetic process"/>
    <property type="evidence" value="ECO:0007669"/>
    <property type="project" value="TreeGrafter"/>
</dbReference>
<evidence type="ECO:0000313" key="3">
    <source>
        <dbReference type="EMBL" id="EOQ61355.1"/>
    </source>
</evidence>
<protein>
    <recommendedName>
        <fullName evidence="2">Glycosyl transferase family 1 domain-containing protein</fullName>
    </recommendedName>
</protein>
<gene>
    <name evidence="3" type="ORF">F935_03018</name>
</gene>
<accession>R8XVT6</accession>